<dbReference type="AlphaFoldDB" id="A0A1H3X3C5"/>
<accession>A0A1H3X3C5</accession>
<dbReference type="RefSeq" id="WP_081352784.1">
    <property type="nucleotide sequence ID" value="NZ_FNRF01000001.1"/>
</dbReference>
<name>A0A1H3X3C5_XYLRU</name>
<gene>
    <name evidence="3" type="ORF">SAMN05216462_0025</name>
</gene>
<dbReference type="PROSITE" id="PS51257">
    <property type="entry name" value="PROKAR_LIPOPROTEIN"/>
    <property type="match status" value="1"/>
</dbReference>
<proteinExistence type="predicted"/>
<feature type="chain" id="PRO_5010381001" evidence="1">
    <location>
        <begin position="18"/>
        <end position="451"/>
    </location>
</feature>
<protein>
    <submittedName>
        <fullName evidence="3">IPT/TIG domain-containing protein</fullName>
    </submittedName>
</protein>
<dbReference type="Gene3D" id="2.60.40.10">
    <property type="entry name" value="Immunoglobulins"/>
    <property type="match status" value="1"/>
</dbReference>
<organism evidence="3 4">
    <name type="scientific">Xylanibacter ruminicola</name>
    <name type="common">Prevotella ruminicola</name>
    <dbReference type="NCBI Taxonomy" id="839"/>
    <lineage>
        <taxon>Bacteria</taxon>
        <taxon>Pseudomonadati</taxon>
        <taxon>Bacteroidota</taxon>
        <taxon>Bacteroidia</taxon>
        <taxon>Bacteroidales</taxon>
        <taxon>Prevotellaceae</taxon>
        <taxon>Xylanibacter</taxon>
    </lineage>
</organism>
<dbReference type="EMBL" id="FNRF01000001">
    <property type="protein sequence ID" value="SDZ93134.1"/>
    <property type="molecule type" value="Genomic_DNA"/>
</dbReference>
<dbReference type="InterPro" id="IPR014756">
    <property type="entry name" value="Ig_E-set"/>
</dbReference>
<evidence type="ECO:0000256" key="1">
    <source>
        <dbReference type="SAM" id="SignalP"/>
    </source>
</evidence>
<dbReference type="Pfam" id="PF01833">
    <property type="entry name" value="TIG"/>
    <property type="match status" value="1"/>
</dbReference>
<feature type="signal peptide" evidence="1">
    <location>
        <begin position="1"/>
        <end position="17"/>
    </location>
</feature>
<keyword evidence="1" id="KW-0732">Signal</keyword>
<dbReference type="SUPFAM" id="SSF81296">
    <property type="entry name" value="E set domains"/>
    <property type="match status" value="1"/>
</dbReference>
<dbReference type="InterPro" id="IPR002909">
    <property type="entry name" value="IPT_dom"/>
</dbReference>
<evidence type="ECO:0000313" key="3">
    <source>
        <dbReference type="EMBL" id="SDZ93134.1"/>
    </source>
</evidence>
<dbReference type="Proteomes" id="UP000182257">
    <property type="component" value="Unassembled WGS sequence"/>
</dbReference>
<reference evidence="3 4" key="1">
    <citation type="submission" date="2016-10" db="EMBL/GenBank/DDBJ databases">
        <authorList>
            <person name="de Groot N.N."/>
        </authorList>
    </citation>
    <scope>NUCLEOTIDE SEQUENCE [LARGE SCALE GENOMIC DNA]</scope>
    <source>
        <strain evidence="3 4">D31d</strain>
    </source>
</reference>
<evidence type="ECO:0000259" key="2">
    <source>
        <dbReference type="Pfam" id="PF01833"/>
    </source>
</evidence>
<feature type="domain" description="IPT/TIG" evidence="2">
    <location>
        <begin position="38"/>
        <end position="107"/>
    </location>
</feature>
<evidence type="ECO:0000313" key="4">
    <source>
        <dbReference type="Proteomes" id="UP000182257"/>
    </source>
</evidence>
<sequence length="451" mass="48259">MKKYITGLLATCLTALAVLVMSSCSHDDAVDANQLLEVKSVLPTKVMEGQVVTITGTGLDGATSVVFPGNVAVNNINKLGNDYMTVTTPAGIAAGGGAIIVEANGESAEAPMRLTVGAPAPLRVAPLDQPIKINECVEVYGKDLEFMTKAYFPGADGHEVVVNANLFRRKATGALSIYSPMGVKAGLAQVVLEDCSGKKYSLPEVTLSDEVSGGTEETGGERYVPIWQDDVYIYDWANWQYLSSDQLNLEGIQLREGLMMRLTFDNPDGASVCVCDANWGTPNVDGQGNNTVWVAAGTTELEFPISQGMVETLTAGGGIIIGGGNYTLKKIELFREYPTLWSGEYTTGWWWYLPASELDLSGITPEAGQIIRFTFAHHDAPQTFCLCDGWWGAPYIRDGGESDNNIVLSAGEDFLEFEISEGMAATMNGGSDTALIIGGDITITKIQIKTD</sequence>
<dbReference type="InterPro" id="IPR013783">
    <property type="entry name" value="Ig-like_fold"/>
</dbReference>